<dbReference type="AlphaFoldDB" id="A0A1M4W8K8"/>
<gene>
    <name evidence="1" type="ORF">SAMN05444339_10228</name>
</gene>
<name>A0A1M4W8K8_LOKAT</name>
<dbReference type="STRING" id="366533.SAMN05444339_10228"/>
<evidence type="ECO:0000313" key="2">
    <source>
        <dbReference type="Proteomes" id="UP000183987"/>
    </source>
</evidence>
<accession>A0A1M4W8K8</accession>
<dbReference type="EMBL" id="FQUE01000002">
    <property type="protein sequence ID" value="SHE77591.1"/>
    <property type="molecule type" value="Genomic_DNA"/>
</dbReference>
<evidence type="ECO:0000313" key="1">
    <source>
        <dbReference type="EMBL" id="SHE77591.1"/>
    </source>
</evidence>
<keyword evidence="2" id="KW-1185">Reference proteome</keyword>
<proteinExistence type="predicted"/>
<dbReference type="RefSeq" id="WP_143155355.1">
    <property type="nucleotide sequence ID" value="NZ_FQUE01000002.1"/>
</dbReference>
<protein>
    <submittedName>
        <fullName evidence="1">Uncharacterized protein</fullName>
    </submittedName>
</protein>
<reference evidence="2" key="1">
    <citation type="submission" date="2016-11" db="EMBL/GenBank/DDBJ databases">
        <authorList>
            <person name="Varghese N."/>
            <person name="Submissions S."/>
        </authorList>
    </citation>
    <scope>NUCLEOTIDE SEQUENCE [LARGE SCALE GENOMIC DNA]</scope>
    <source>
        <strain evidence="2">DSM 29326</strain>
    </source>
</reference>
<sequence length="93" mass="10227">MMNPDATHFGQVRIVRLRRSVSELRESCRSEGTPRIQAAWDDAEQWIDPIFTASAAPDVKTAAQVLLAARNPDGSTILPAHVLEMLTALATDR</sequence>
<organism evidence="1 2">
    <name type="scientific">Loktanella atrilutea</name>
    <dbReference type="NCBI Taxonomy" id="366533"/>
    <lineage>
        <taxon>Bacteria</taxon>
        <taxon>Pseudomonadati</taxon>
        <taxon>Pseudomonadota</taxon>
        <taxon>Alphaproteobacteria</taxon>
        <taxon>Rhodobacterales</taxon>
        <taxon>Roseobacteraceae</taxon>
        <taxon>Loktanella</taxon>
    </lineage>
</organism>
<dbReference type="Proteomes" id="UP000183987">
    <property type="component" value="Unassembled WGS sequence"/>
</dbReference>